<protein>
    <submittedName>
        <fullName evidence="2">CTCK domain-containing protein</fullName>
    </submittedName>
</protein>
<accession>A0A0N5AEE9</accession>
<evidence type="ECO:0000313" key="2">
    <source>
        <dbReference type="WBParaSite" id="SMUV_0000260101-mRNA-1"/>
    </source>
</evidence>
<dbReference type="PANTHER" id="PTHR33995">
    <property type="entry name" value="PROTEIN CBG18546"/>
    <property type="match status" value="1"/>
</dbReference>
<evidence type="ECO:0000313" key="1">
    <source>
        <dbReference type="Proteomes" id="UP000046393"/>
    </source>
</evidence>
<dbReference type="AlphaFoldDB" id="A0A0N5AEE9"/>
<dbReference type="PANTHER" id="PTHR33995:SF13">
    <property type="entry name" value="CTCK DOMAIN-CONTAINING PROTEIN"/>
    <property type="match status" value="1"/>
</dbReference>
<name>A0A0N5AEE9_9BILA</name>
<dbReference type="WBParaSite" id="SMUV_0000260101-mRNA-1">
    <property type="protein sequence ID" value="SMUV_0000260101-mRNA-1"/>
    <property type="gene ID" value="SMUV_0000260101"/>
</dbReference>
<sequence length="296" mass="33358">MVILLKQSNNESLENDLSTTTALFTNETNIPGLITDTQNRSSNFTVFPNESTNTVQVSVEKPENTLAELKPTTVPFESSTDSFIISSERTAKKERNKEELRSCKKYTECELYQKLEEIGARNQQFMANSPEEAAKNFATLIDTYEHQQISSLFYDVSLLFWITVEAHNSETVDQTSPCRLEQFVPVGNCTLRGSEEVDGYEKLCSSCHGIYILSNNCFPRFLNSVTCDNDDGKCIFDMTSKAYGKCHLQTLSFQVLYNRGTLNCENWTRVFIDVPIACECYLGVNALGLSATLQHT</sequence>
<proteinExistence type="predicted"/>
<reference evidence="2" key="1">
    <citation type="submission" date="2017-02" db="UniProtKB">
        <authorList>
            <consortium name="WormBaseParasite"/>
        </authorList>
    </citation>
    <scope>IDENTIFICATION</scope>
</reference>
<dbReference type="Proteomes" id="UP000046393">
    <property type="component" value="Unplaced"/>
</dbReference>
<dbReference type="SUPFAM" id="SSF57501">
    <property type="entry name" value="Cystine-knot cytokines"/>
    <property type="match status" value="1"/>
</dbReference>
<dbReference type="InterPro" id="IPR029034">
    <property type="entry name" value="Cystine-knot_cytokine"/>
</dbReference>
<keyword evidence="1" id="KW-1185">Reference proteome</keyword>
<organism evidence="1 2">
    <name type="scientific">Syphacia muris</name>
    <dbReference type="NCBI Taxonomy" id="451379"/>
    <lineage>
        <taxon>Eukaryota</taxon>
        <taxon>Metazoa</taxon>
        <taxon>Ecdysozoa</taxon>
        <taxon>Nematoda</taxon>
        <taxon>Chromadorea</taxon>
        <taxon>Rhabditida</taxon>
        <taxon>Spirurina</taxon>
        <taxon>Oxyuridomorpha</taxon>
        <taxon>Oxyuroidea</taxon>
        <taxon>Oxyuridae</taxon>
        <taxon>Syphacia</taxon>
    </lineage>
</organism>